<keyword evidence="2" id="KW-0479">Metal-binding</keyword>
<dbReference type="Pfam" id="PF00096">
    <property type="entry name" value="zf-C2H2"/>
    <property type="match status" value="2"/>
</dbReference>
<feature type="domain" description="C2H2-type" evidence="11">
    <location>
        <begin position="64"/>
        <end position="91"/>
    </location>
</feature>
<evidence type="ECO:0000256" key="6">
    <source>
        <dbReference type="ARBA" id="ARBA00023015"/>
    </source>
</evidence>
<gene>
    <name evidence="12" type="ORF">V1264_009651</name>
</gene>
<comment type="caution">
    <text evidence="12">The sequence shown here is derived from an EMBL/GenBank/DDBJ whole genome shotgun (WGS) entry which is preliminary data.</text>
</comment>
<feature type="domain" description="C2H2-type" evidence="11">
    <location>
        <begin position="36"/>
        <end position="63"/>
    </location>
</feature>
<evidence type="ECO:0000256" key="4">
    <source>
        <dbReference type="ARBA" id="ARBA00022771"/>
    </source>
</evidence>
<dbReference type="PROSITE" id="PS00028">
    <property type="entry name" value="ZINC_FINGER_C2H2_1"/>
    <property type="match status" value="5"/>
</dbReference>
<evidence type="ECO:0000313" key="12">
    <source>
        <dbReference type="EMBL" id="KAK7092043.1"/>
    </source>
</evidence>
<dbReference type="PANTHER" id="PTHR24377">
    <property type="entry name" value="IP01015P-RELATED"/>
    <property type="match status" value="1"/>
</dbReference>
<name>A0AAN9G1M5_9CAEN</name>
<comment type="subcellular location">
    <subcellularLocation>
        <location evidence="1">Nucleus</location>
    </subcellularLocation>
</comment>
<feature type="region of interest" description="Disordered" evidence="10">
    <location>
        <begin position="1"/>
        <end position="36"/>
    </location>
</feature>
<reference evidence="12 13" key="1">
    <citation type="submission" date="2024-02" db="EMBL/GenBank/DDBJ databases">
        <title>Chromosome-scale genome assembly of the rough periwinkle Littorina saxatilis.</title>
        <authorList>
            <person name="De Jode A."/>
            <person name="Faria R."/>
            <person name="Formenti G."/>
            <person name="Sims Y."/>
            <person name="Smith T.P."/>
            <person name="Tracey A."/>
            <person name="Wood J.M.D."/>
            <person name="Zagrodzka Z.B."/>
            <person name="Johannesson K."/>
            <person name="Butlin R.K."/>
            <person name="Leder E.H."/>
        </authorList>
    </citation>
    <scope>NUCLEOTIDE SEQUENCE [LARGE SCALE GENOMIC DNA]</scope>
    <source>
        <strain evidence="12">Snail1</strain>
        <tissue evidence="12">Muscle</tissue>
    </source>
</reference>
<keyword evidence="7" id="KW-0804">Transcription</keyword>
<keyword evidence="6" id="KW-0805">Transcription regulation</keyword>
<evidence type="ECO:0000256" key="2">
    <source>
        <dbReference type="ARBA" id="ARBA00022723"/>
    </source>
</evidence>
<feature type="region of interest" description="Disordered" evidence="10">
    <location>
        <begin position="213"/>
        <end position="443"/>
    </location>
</feature>
<dbReference type="InterPro" id="IPR036236">
    <property type="entry name" value="Znf_C2H2_sf"/>
</dbReference>
<protein>
    <recommendedName>
        <fullName evidence="11">C2H2-type domain-containing protein</fullName>
    </recommendedName>
</protein>
<evidence type="ECO:0000256" key="5">
    <source>
        <dbReference type="ARBA" id="ARBA00022833"/>
    </source>
</evidence>
<dbReference type="FunFam" id="3.30.160.60:FF:001730">
    <property type="entry name" value="zinc finger protein 660"/>
    <property type="match status" value="1"/>
</dbReference>
<dbReference type="InterPro" id="IPR050826">
    <property type="entry name" value="Krueppel_C2H2_ZnFinger"/>
</dbReference>
<dbReference type="EMBL" id="JBAMIC010000022">
    <property type="protein sequence ID" value="KAK7092043.1"/>
    <property type="molecule type" value="Genomic_DNA"/>
</dbReference>
<feature type="compositionally biased region" description="Basic and acidic residues" evidence="10">
    <location>
        <begin position="244"/>
        <end position="259"/>
    </location>
</feature>
<evidence type="ECO:0000256" key="10">
    <source>
        <dbReference type="SAM" id="MobiDB-lite"/>
    </source>
</evidence>
<dbReference type="GO" id="GO:0006357">
    <property type="term" value="P:regulation of transcription by RNA polymerase II"/>
    <property type="evidence" value="ECO:0007669"/>
    <property type="project" value="UniProtKB-ARBA"/>
</dbReference>
<evidence type="ECO:0000256" key="9">
    <source>
        <dbReference type="PROSITE-ProRule" id="PRU00042"/>
    </source>
</evidence>
<evidence type="ECO:0000259" key="11">
    <source>
        <dbReference type="PROSITE" id="PS50157"/>
    </source>
</evidence>
<feature type="compositionally biased region" description="Basic and acidic residues" evidence="10">
    <location>
        <begin position="213"/>
        <end position="223"/>
    </location>
</feature>
<organism evidence="12 13">
    <name type="scientific">Littorina saxatilis</name>
    <dbReference type="NCBI Taxonomy" id="31220"/>
    <lineage>
        <taxon>Eukaryota</taxon>
        <taxon>Metazoa</taxon>
        <taxon>Spiralia</taxon>
        <taxon>Lophotrochozoa</taxon>
        <taxon>Mollusca</taxon>
        <taxon>Gastropoda</taxon>
        <taxon>Caenogastropoda</taxon>
        <taxon>Littorinimorpha</taxon>
        <taxon>Littorinoidea</taxon>
        <taxon>Littorinidae</taxon>
        <taxon>Littorina</taxon>
    </lineage>
</organism>
<dbReference type="Proteomes" id="UP001374579">
    <property type="component" value="Unassembled WGS sequence"/>
</dbReference>
<feature type="compositionally biased region" description="Low complexity" evidence="10">
    <location>
        <begin position="326"/>
        <end position="338"/>
    </location>
</feature>
<dbReference type="InterPro" id="IPR013087">
    <property type="entry name" value="Znf_C2H2_type"/>
</dbReference>
<keyword evidence="5" id="KW-0862">Zinc</keyword>
<feature type="compositionally biased region" description="Polar residues" evidence="10">
    <location>
        <begin position="308"/>
        <end position="325"/>
    </location>
</feature>
<dbReference type="GO" id="GO:0005634">
    <property type="term" value="C:nucleus"/>
    <property type="evidence" value="ECO:0007669"/>
    <property type="project" value="UniProtKB-SubCell"/>
</dbReference>
<dbReference type="FunFam" id="3.30.160.60:FF:001289">
    <property type="entry name" value="Zinc finger protein 574"/>
    <property type="match status" value="1"/>
</dbReference>
<evidence type="ECO:0000256" key="7">
    <source>
        <dbReference type="ARBA" id="ARBA00023163"/>
    </source>
</evidence>
<feature type="compositionally biased region" description="Low complexity" evidence="10">
    <location>
        <begin position="18"/>
        <end position="30"/>
    </location>
</feature>
<keyword evidence="13" id="KW-1185">Reference proteome</keyword>
<keyword evidence="4 9" id="KW-0863">Zinc-finger</keyword>
<evidence type="ECO:0000256" key="1">
    <source>
        <dbReference type="ARBA" id="ARBA00004123"/>
    </source>
</evidence>
<keyword evidence="3" id="KW-0677">Repeat</keyword>
<sequence>MEDGASIDRNNFTPVKLPPSSSSTTATPSSNGPRPHRCEICQRSFREVATLRKHEQLHRADRPYVCTTCGKSFLWSSNLKVHERVHTGERPYKCKICHRCFTQSNDLRRHERNVHMRGKLYGYKHAGAVGMGRGAVAAGPGAGGSQVNIATYQAFAMQQRALLQQALTYESYLHNAAAVTQAQMFPQPPAHMMANKADGMHMAMPGGGGMVHRGEEQGRRDVQRSPIKLEQVTPPQTPGEGEGVGEKRGVVSSHGHDSLQHSPVSPRYMPSSTCHAPPMPPLTAPHRSPPMLMSVGHGPYNAKDASPLHQSPHQLSPPTARNSTLPSFSSFRHPPHSSTEYDPDQRHALTPSSLPGTMGRGRESELGEVREREGDKYPPCDSVMDLSMSKTPDPRPSSAPEKVMSPGERGGEEHAMPPPKTPSSESECDGKRDVTTTSSTPVADNGIHHCRHCNIFFYDYTMFHLHSSLHSPYPADYPFRCPSCGKHCQDRIEFMFHTVWHVKYPHTIPEYQPFKETMFS</sequence>
<dbReference type="AlphaFoldDB" id="A0AAN9G1M5"/>
<accession>A0AAN9G1M5</accession>
<evidence type="ECO:0000313" key="13">
    <source>
        <dbReference type="Proteomes" id="UP001374579"/>
    </source>
</evidence>
<dbReference type="SUPFAM" id="SSF57667">
    <property type="entry name" value="beta-beta-alpha zinc fingers"/>
    <property type="match status" value="2"/>
</dbReference>
<proteinExistence type="predicted"/>
<feature type="compositionally biased region" description="Basic and acidic residues" evidence="10">
    <location>
        <begin position="360"/>
        <end position="378"/>
    </location>
</feature>
<dbReference type="Gene3D" id="3.30.160.60">
    <property type="entry name" value="Classic Zinc Finger"/>
    <property type="match status" value="3"/>
</dbReference>
<evidence type="ECO:0000256" key="8">
    <source>
        <dbReference type="ARBA" id="ARBA00023242"/>
    </source>
</evidence>
<dbReference type="PROSITE" id="PS50157">
    <property type="entry name" value="ZINC_FINGER_C2H2_2"/>
    <property type="match status" value="3"/>
</dbReference>
<keyword evidence="8" id="KW-0539">Nucleus</keyword>
<dbReference type="GO" id="GO:0008270">
    <property type="term" value="F:zinc ion binding"/>
    <property type="evidence" value="ECO:0007669"/>
    <property type="project" value="UniProtKB-KW"/>
</dbReference>
<feature type="domain" description="C2H2-type" evidence="11">
    <location>
        <begin position="92"/>
        <end position="120"/>
    </location>
</feature>
<evidence type="ECO:0000256" key="3">
    <source>
        <dbReference type="ARBA" id="ARBA00022737"/>
    </source>
</evidence>
<dbReference type="SMART" id="SM00355">
    <property type="entry name" value="ZnF_C2H2"/>
    <property type="match status" value="5"/>
</dbReference>